<name>A0A1R3L180_9ROSI</name>
<protein>
    <submittedName>
        <fullName evidence="2">Uncharacterized protein</fullName>
    </submittedName>
</protein>
<feature type="region of interest" description="Disordered" evidence="1">
    <location>
        <begin position="1"/>
        <end position="22"/>
    </location>
</feature>
<evidence type="ECO:0000256" key="1">
    <source>
        <dbReference type="SAM" id="MobiDB-lite"/>
    </source>
</evidence>
<dbReference type="Proteomes" id="UP000187203">
    <property type="component" value="Unassembled WGS sequence"/>
</dbReference>
<evidence type="ECO:0000313" key="3">
    <source>
        <dbReference type="Proteomes" id="UP000187203"/>
    </source>
</evidence>
<keyword evidence="3" id="KW-1185">Reference proteome</keyword>
<reference evidence="3" key="1">
    <citation type="submission" date="2013-09" db="EMBL/GenBank/DDBJ databases">
        <title>Corchorus olitorius genome sequencing.</title>
        <authorList>
            <person name="Alam M."/>
            <person name="Haque M.S."/>
            <person name="Islam M.S."/>
            <person name="Emdad E.M."/>
            <person name="Islam M.M."/>
            <person name="Ahmed B."/>
            <person name="Halim A."/>
            <person name="Hossen Q.M.M."/>
            <person name="Hossain M.Z."/>
            <person name="Ahmed R."/>
            <person name="Khan M.M."/>
            <person name="Islam R."/>
            <person name="Rashid M.M."/>
            <person name="Khan S.A."/>
            <person name="Rahman M.S."/>
            <person name="Alam M."/>
            <person name="Yahiya A.S."/>
            <person name="Khan M.S."/>
            <person name="Azam M.S."/>
            <person name="Haque T."/>
            <person name="Lashkar M.Z.H."/>
            <person name="Akhand A.I."/>
            <person name="Morshed G."/>
            <person name="Roy S."/>
            <person name="Uddin K.S."/>
            <person name="Rabeya T."/>
            <person name="Hossain A.S."/>
            <person name="Chowdhury A."/>
            <person name="Snigdha A.R."/>
            <person name="Mortoza M.S."/>
            <person name="Matin S.A."/>
            <person name="Hoque S.M.E."/>
            <person name="Islam M.K."/>
            <person name="Roy D.K."/>
            <person name="Haider R."/>
            <person name="Moosa M.M."/>
            <person name="Elias S.M."/>
            <person name="Hasan A.M."/>
            <person name="Jahan S."/>
            <person name="Shafiuddin M."/>
            <person name="Mahmood N."/>
            <person name="Shommy N.S."/>
        </authorList>
    </citation>
    <scope>NUCLEOTIDE SEQUENCE [LARGE SCALE GENOMIC DNA]</scope>
    <source>
        <strain evidence="3">cv. O-4</strain>
    </source>
</reference>
<organism evidence="2 3">
    <name type="scientific">Corchorus olitorius</name>
    <dbReference type="NCBI Taxonomy" id="93759"/>
    <lineage>
        <taxon>Eukaryota</taxon>
        <taxon>Viridiplantae</taxon>
        <taxon>Streptophyta</taxon>
        <taxon>Embryophyta</taxon>
        <taxon>Tracheophyta</taxon>
        <taxon>Spermatophyta</taxon>
        <taxon>Magnoliopsida</taxon>
        <taxon>eudicotyledons</taxon>
        <taxon>Gunneridae</taxon>
        <taxon>Pentapetalae</taxon>
        <taxon>rosids</taxon>
        <taxon>malvids</taxon>
        <taxon>Malvales</taxon>
        <taxon>Malvaceae</taxon>
        <taxon>Grewioideae</taxon>
        <taxon>Apeibeae</taxon>
        <taxon>Corchorus</taxon>
    </lineage>
</organism>
<accession>A0A1R3L180</accession>
<dbReference type="EMBL" id="AWUE01005206">
    <property type="protein sequence ID" value="OMP13081.1"/>
    <property type="molecule type" value="Genomic_DNA"/>
</dbReference>
<dbReference type="AlphaFoldDB" id="A0A1R3L180"/>
<evidence type="ECO:0000313" key="2">
    <source>
        <dbReference type="EMBL" id="OMP13081.1"/>
    </source>
</evidence>
<sequence length="134" mass="14771">MSRPATHGTCARQDSMGPQNSLVRQPTYLKNTRLNCARSTFPRFKRDCKGASQDKPKAAYGSILSRPLVGAGLSFYSVNRQEPSTIDSPFLVLALFAQADSAKQVNRKDYPMGNAIVAYLPSPFIPPSLFFLLE</sequence>
<gene>
    <name evidence="2" type="ORF">COLO4_02317</name>
</gene>
<proteinExistence type="predicted"/>
<comment type="caution">
    <text evidence="2">The sequence shown here is derived from an EMBL/GenBank/DDBJ whole genome shotgun (WGS) entry which is preliminary data.</text>
</comment>